<keyword evidence="3" id="KW-1185">Reference proteome</keyword>
<dbReference type="EMBL" id="JBHPKH010000001">
    <property type="protein sequence ID" value="MFC1571988.1"/>
    <property type="molecule type" value="Genomic_DNA"/>
</dbReference>
<dbReference type="PANTHER" id="PTHR33525:SF3">
    <property type="entry name" value="RIBONUCLEASE Y"/>
    <property type="match status" value="1"/>
</dbReference>
<dbReference type="InterPro" id="IPR052340">
    <property type="entry name" value="RNase_Y/CdgJ"/>
</dbReference>
<gene>
    <name evidence="2" type="ORF">ACFL6M_00155</name>
</gene>
<dbReference type="PANTHER" id="PTHR33525">
    <property type="match status" value="1"/>
</dbReference>
<dbReference type="Gene3D" id="1.10.3210.10">
    <property type="entry name" value="Hypothetical protein af1432"/>
    <property type="match status" value="1"/>
</dbReference>
<feature type="domain" description="HDOD" evidence="1">
    <location>
        <begin position="18"/>
        <end position="220"/>
    </location>
</feature>
<dbReference type="Pfam" id="PF08668">
    <property type="entry name" value="HDOD"/>
    <property type="match status" value="1"/>
</dbReference>
<proteinExistence type="predicted"/>
<dbReference type="PROSITE" id="PS51833">
    <property type="entry name" value="HDOD"/>
    <property type="match status" value="1"/>
</dbReference>
<dbReference type="Proteomes" id="UP001593833">
    <property type="component" value="Unassembled WGS sequence"/>
</dbReference>
<reference evidence="2 3" key="1">
    <citation type="submission" date="2024-09" db="EMBL/GenBank/DDBJ databases">
        <authorList>
            <person name="D'Angelo T."/>
        </authorList>
    </citation>
    <scope>NUCLEOTIDE SEQUENCE [LARGE SCALE GENOMIC DNA]</scope>
    <source>
        <strain evidence="2">SAG AM-320-E07</strain>
    </source>
</reference>
<accession>A0ABV6YI34</accession>
<evidence type="ECO:0000313" key="2">
    <source>
        <dbReference type="EMBL" id="MFC1571988.1"/>
    </source>
</evidence>
<dbReference type="SUPFAM" id="SSF109604">
    <property type="entry name" value="HD-domain/PDEase-like"/>
    <property type="match status" value="1"/>
</dbReference>
<sequence>MLTVRETLQQKLQSIAYLPTMPHVLLNVQKALRDDNSAAGKIASIIREDPALTTSVLRVANSVMYRGKLSPKMSSIPQAVARIGFTEVNRICMASILVRAFDNYGKGVNHAEFWRHSLAVATTTGIFKKYTRKPELARNDVLDDAFTAGLLHDIGILAMDQFFPKLLAKVRSLAESEFIPLARAENEILGIEHGEIAGDLLASWNLPERVVDAVTWHHDPDRSADGTRRVTQMVHLADFICVNQSIGHTLEGLYDGFSAGAWHDLGLSIDQVPAMLEDLKEEEKRSQLLGGTS</sequence>
<evidence type="ECO:0000313" key="3">
    <source>
        <dbReference type="Proteomes" id="UP001593833"/>
    </source>
</evidence>
<name>A0ABV6YI34_UNCEI</name>
<organism evidence="2 3">
    <name type="scientific">Eiseniibacteriota bacterium</name>
    <dbReference type="NCBI Taxonomy" id="2212470"/>
    <lineage>
        <taxon>Bacteria</taxon>
        <taxon>Candidatus Eiseniibacteriota</taxon>
    </lineage>
</organism>
<evidence type="ECO:0000259" key="1">
    <source>
        <dbReference type="PROSITE" id="PS51833"/>
    </source>
</evidence>
<comment type="caution">
    <text evidence="2">The sequence shown here is derived from an EMBL/GenBank/DDBJ whole genome shotgun (WGS) entry which is preliminary data.</text>
</comment>
<protein>
    <submittedName>
        <fullName evidence="2">HDOD domain-containing protein</fullName>
    </submittedName>
</protein>
<dbReference type="InterPro" id="IPR013976">
    <property type="entry name" value="HDOD"/>
</dbReference>